<keyword evidence="3" id="KW-1185">Reference proteome</keyword>
<reference evidence="2" key="1">
    <citation type="submission" date="2021-09" db="EMBL/GenBank/DDBJ databases">
        <title>Fulvivirga sp. isolated from coastal sediment.</title>
        <authorList>
            <person name="Yu H."/>
        </authorList>
    </citation>
    <scope>NUCLEOTIDE SEQUENCE</scope>
    <source>
        <strain evidence="2">1062</strain>
    </source>
</reference>
<dbReference type="InterPro" id="IPR002860">
    <property type="entry name" value="BNR_rpt"/>
</dbReference>
<dbReference type="RefSeq" id="WP_225699388.1">
    <property type="nucleotide sequence ID" value="NZ_JAIXNE010000006.1"/>
</dbReference>
<feature type="chain" id="PRO_5040829525" description="Oxidoreductase" evidence="1">
    <location>
        <begin position="23"/>
        <end position="363"/>
    </location>
</feature>
<organism evidence="2 3">
    <name type="scientific">Fulvivirga sedimenti</name>
    <dbReference type="NCBI Taxonomy" id="2879465"/>
    <lineage>
        <taxon>Bacteria</taxon>
        <taxon>Pseudomonadati</taxon>
        <taxon>Bacteroidota</taxon>
        <taxon>Cytophagia</taxon>
        <taxon>Cytophagales</taxon>
        <taxon>Fulvivirgaceae</taxon>
        <taxon>Fulvivirga</taxon>
    </lineage>
</organism>
<evidence type="ECO:0000313" key="3">
    <source>
        <dbReference type="Proteomes" id="UP001139409"/>
    </source>
</evidence>
<dbReference type="Proteomes" id="UP001139409">
    <property type="component" value="Unassembled WGS sequence"/>
</dbReference>
<proteinExistence type="predicted"/>
<sequence>MKKRTILLFSVCLLFGCNPEPAEDNSTPFLDAEIQNFQVNTSIRALEVIDDRHVWYAGAGGKYGVTTDGGVTWRHDSIEIEGTFPEFRAIASTSDAVFLLSVASPALLYRSDDNGQSWQLVYTESGEGVFYDAMVFMDDMNGVAMGDPVDGCISVILTGDGGQTWSKISCENLPPAEAGEGAFAASNTNIATSGSHIWIATGGGTARIYHSADKGKTWEVHQTPIIQGGTMTGIFTVDFYDENNGIIFGGDWERKTISKSNKAVTSDGGKTWELISDGIGPGYRSCIRYVPGAGGRSMIAVGIPGIAYSFDSGRHWQLISDEDFYTVRFTPSGDAAWLAGNGKIARMTLKTSGAHLTVPKNAQ</sequence>
<dbReference type="Pfam" id="PF02012">
    <property type="entry name" value="BNR"/>
    <property type="match status" value="1"/>
</dbReference>
<comment type="caution">
    <text evidence="2">The sequence shown here is derived from an EMBL/GenBank/DDBJ whole genome shotgun (WGS) entry which is preliminary data.</text>
</comment>
<dbReference type="Gene3D" id="2.130.10.10">
    <property type="entry name" value="YVTN repeat-like/Quinoprotein amine dehydrogenase"/>
    <property type="match status" value="2"/>
</dbReference>
<dbReference type="AlphaFoldDB" id="A0A9X1KZP7"/>
<dbReference type="CDD" id="cd15482">
    <property type="entry name" value="Sialidase_non-viral"/>
    <property type="match status" value="1"/>
</dbReference>
<gene>
    <name evidence="2" type="ORF">LDX50_26890</name>
</gene>
<dbReference type="InterPro" id="IPR015943">
    <property type="entry name" value="WD40/YVTN_repeat-like_dom_sf"/>
</dbReference>
<dbReference type="PANTHER" id="PTHR47199">
    <property type="entry name" value="PHOTOSYSTEM II STABILITY/ASSEMBLY FACTOR HCF136, CHLOROPLASTIC"/>
    <property type="match status" value="1"/>
</dbReference>
<keyword evidence="1" id="KW-0732">Signal</keyword>
<dbReference type="PROSITE" id="PS51257">
    <property type="entry name" value="PROKAR_LIPOPROTEIN"/>
    <property type="match status" value="1"/>
</dbReference>
<name>A0A9X1KZP7_9BACT</name>
<dbReference type="EMBL" id="JAIXNE010000006">
    <property type="protein sequence ID" value="MCA6078530.1"/>
    <property type="molecule type" value="Genomic_DNA"/>
</dbReference>
<evidence type="ECO:0000313" key="2">
    <source>
        <dbReference type="EMBL" id="MCA6078530.1"/>
    </source>
</evidence>
<feature type="signal peptide" evidence="1">
    <location>
        <begin position="1"/>
        <end position="22"/>
    </location>
</feature>
<accession>A0A9X1KZP7</accession>
<dbReference type="SUPFAM" id="SSF110296">
    <property type="entry name" value="Oligoxyloglucan reducing end-specific cellobiohydrolase"/>
    <property type="match status" value="1"/>
</dbReference>
<protein>
    <recommendedName>
        <fullName evidence="4">Oxidoreductase</fullName>
    </recommendedName>
</protein>
<evidence type="ECO:0008006" key="4">
    <source>
        <dbReference type="Google" id="ProtNLM"/>
    </source>
</evidence>
<evidence type="ECO:0000256" key="1">
    <source>
        <dbReference type="SAM" id="SignalP"/>
    </source>
</evidence>
<dbReference type="PANTHER" id="PTHR47199:SF2">
    <property type="entry name" value="PHOTOSYSTEM II STABILITY_ASSEMBLY FACTOR HCF136, CHLOROPLASTIC"/>
    <property type="match status" value="1"/>
</dbReference>